<comment type="similarity">
    <text evidence="1">Belongs to the LptD family.</text>
</comment>
<comment type="subunit">
    <text evidence="1">Component of the lipopolysaccharide transport and assembly complex.</text>
</comment>
<dbReference type="InterPro" id="IPR007543">
    <property type="entry name" value="LptD_C"/>
</dbReference>
<dbReference type="Pfam" id="PF04453">
    <property type="entry name" value="LptD"/>
    <property type="match status" value="1"/>
</dbReference>
<proteinExistence type="inferred from homology"/>
<comment type="function">
    <text evidence="1">Involved in the assembly of lipopolysaccharide (LPS) at the surface of the outer membrane.</text>
</comment>
<dbReference type="InterPro" id="IPR050218">
    <property type="entry name" value="LptD"/>
</dbReference>
<dbReference type="PANTHER" id="PTHR30189">
    <property type="entry name" value="LPS-ASSEMBLY PROTEIN"/>
    <property type="match status" value="1"/>
</dbReference>
<organism evidence="3 4">
    <name type="scientific">Thalassovita litoralis</name>
    <dbReference type="NCBI Taxonomy" id="1010611"/>
    <lineage>
        <taxon>Bacteria</taxon>
        <taxon>Pseudomonadati</taxon>
        <taxon>Pseudomonadota</taxon>
        <taxon>Alphaproteobacteria</taxon>
        <taxon>Rhodobacterales</taxon>
        <taxon>Roseobacteraceae</taxon>
        <taxon>Thalassovita</taxon>
    </lineage>
</organism>
<dbReference type="EMBL" id="FXTO01000029">
    <property type="protein sequence ID" value="SMO95108.1"/>
    <property type="molecule type" value="Genomic_DNA"/>
</dbReference>
<keyword evidence="1" id="KW-0732">Signal</keyword>
<dbReference type="GO" id="GO:0043165">
    <property type="term" value="P:Gram-negative-bacterium-type cell outer membrane assembly"/>
    <property type="evidence" value="ECO:0007669"/>
    <property type="project" value="UniProtKB-UniRule"/>
</dbReference>
<dbReference type="Proteomes" id="UP000316030">
    <property type="component" value="Unassembled WGS sequence"/>
</dbReference>
<dbReference type="HAMAP" id="MF_01411">
    <property type="entry name" value="LPS_assembly_LptD"/>
    <property type="match status" value="1"/>
</dbReference>
<comment type="caution">
    <text evidence="1">Lacks conserved residue(s) required for the propagation of feature annotation.</text>
</comment>
<accession>A0A521FFX8</accession>
<dbReference type="GO" id="GO:1990351">
    <property type="term" value="C:transporter complex"/>
    <property type="evidence" value="ECO:0007669"/>
    <property type="project" value="TreeGrafter"/>
</dbReference>
<feature type="domain" description="LptD C-terminal" evidence="2">
    <location>
        <begin position="281"/>
        <end position="634"/>
    </location>
</feature>
<reference evidence="3 4" key="1">
    <citation type="submission" date="2017-05" db="EMBL/GenBank/DDBJ databases">
        <authorList>
            <person name="Varghese N."/>
            <person name="Submissions S."/>
        </authorList>
    </citation>
    <scope>NUCLEOTIDE SEQUENCE [LARGE SCALE GENOMIC DNA]</scope>
    <source>
        <strain evidence="3 4">DSM 29506</strain>
    </source>
</reference>
<dbReference type="PANTHER" id="PTHR30189:SF1">
    <property type="entry name" value="LPS-ASSEMBLY PROTEIN LPTD"/>
    <property type="match status" value="1"/>
</dbReference>
<dbReference type="AlphaFoldDB" id="A0A521FFX8"/>
<keyword evidence="1" id="KW-0472">Membrane</keyword>
<sequence length="726" mass="80781" precursor="true">MTRRFAPYLLSAALVLAAPVLPGHAQGVEKDAPPPPAVLVADSLRVDGRDRLVASGNVEVMYDDVRMKAARVEYDRKTEKLLIEGPITLTQGDSTIILAGSGELDSKLENGILRGARMIMDRQVQLAANQIDRVGGRYTQLYKVAATSCQVCNSDQPPVWQIRAERTIHDQQERQLYFENAQLRLMDVPVMWLPRMRLPDPTLARATGFLIPSLKQSSELGLGIKIPYFIKMGDDKDLTLTPYASAETSTLEWRYRQAFRTGRIEFEGAMSKDTLQPGDWRGYVFGSGLFNLADDYKLSFGVEAVTDRAYLLDYDYSDKDRLKSEVALTRTKRDDYRRLALVSFQTLRESEDNSTIPTIIGDAVYERRFFPAHMGGELRMNFATHAHYRYSDIATDGPDSDIWGDGRDVSRAEAAAMWLRGWTFGPGIRAQFTAGASVDAYTIRQDASVAVDNEILVTPQTALTLRWPWVKLSPGGAVHVVEPVLMMGWVGGDGLNIPNDESTRVEFDEGNLLALSHFPAPDRRERGATAALGVNWSRTAANGWNTMLTLGQVYREDDTSDFSVTSGLSGMTSDVLVAAQFRTAKGLGLTARTLLGGNMEVHKAEARASWLTPNSGFGLSYVWLGADPDEDRSDTVSEWSLDGYHRLSRHWSGTANWRYDVADRRATEASLGLRYMNECIELNLSLSRRFTSSTIVEPSTNFGFTVGLRGFSAQSEDRSYARTCRN</sequence>
<protein>
    <recommendedName>
        <fullName evidence="1">LPS-assembly protein LptD</fullName>
    </recommendedName>
</protein>
<evidence type="ECO:0000259" key="2">
    <source>
        <dbReference type="Pfam" id="PF04453"/>
    </source>
</evidence>
<name>A0A521FFX8_9RHOB</name>
<dbReference type="OrthoDB" id="9760225at2"/>
<feature type="chain" id="PRO_5022277602" description="LPS-assembly protein LptD" evidence="1">
    <location>
        <begin position="26"/>
        <end position="726"/>
    </location>
</feature>
<dbReference type="GO" id="GO:0009279">
    <property type="term" value="C:cell outer membrane"/>
    <property type="evidence" value="ECO:0007669"/>
    <property type="project" value="UniProtKB-SubCell"/>
</dbReference>
<dbReference type="RefSeq" id="WP_142494464.1">
    <property type="nucleotide sequence ID" value="NZ_FXTO01000029.1"/>
</dbReference>
<evidence type="ECO:0000256" key="1">
    <source>
        <dbReference type="HAMAP-Rule" id="MF_01411"/>
    </source>
</evidence>
<keyword evidence="4" id="KW-1185">Reference proteome</keyword>
<keyword evidence="1" id="KW-0998">Cell outer membrane</keyword>
<dbReference type="InterPro" id="IPR020889">
    <property type="entry name" value="LipoPS_assembly_LptD"/>
</dbReference>
<evidence type="ECO:0000313" key="3">
    <source>
        <dbReference type="EMBL" id="SMO95108.1"/>
    </source>
</evidence>
<feature type="signal peptide" evidence="1">
    <location>
        <begin position="1"/>
        <end position="25"/>
    </location>
</feature>
<gene>
    <name evidence="1" type="primary">lptD</name>
    <name evidence="3" type="ORF">SAMN06265173_12926</name>
</gene>
<evidence type="ECO:0000313" key="4">
    <source>
        <dbReference type="Proteomes" id="UP000316030"/>
    </source>
</evidence>
<comment type="subcellular location">
    <subcellularLocation>
        <location evidence="1">Cell outer membrane</location>
    </subcellularLocation>
</comment>
<dbReference type="GO" id="GO:0015920">
    <property type="term" value="P:lipopolysaccharide transport"/>
    <property type="evidence" value="ECO:0007669"/>
    <property type="project" value="InterPro"/>
</dbReference>